<dbReference type="AlphaFoldDB" id="A0AAW0R1N9"/>
<name>A0AAW0R1N9_9PEZI</name>
<feature type="region of interest" description="Disordered" evidence="1">
    <location>
        <begin position="1"/>
        <end position="51"/>
    </location>
</feature>
<accession>A0AAW0R1N9</accession>
<dbReference type="Proteomes" id="UP001392437">
    <property type="component" value="Unassembled WGS sequence"/>
</dbReference>
<keyword evidence="3" id="KW-1185">Reference proteome</keyword>
<reference evidence="2 3" key="1">
    <citation type="submission" date="2023-01" db="EMBL/GenBank/DDBJ databases">
        <title>Analysis of 21 Apiospora genomes using comparative genomics revels a genus with tremendous synthesis potential of carbohydrate active enzymes and secondary metabolites.</title>
        <authorList>
            <person name="Sorensen T."/>
        </authorList>
    </citation>
    <scope>NUCLEOTIDE SEQUENCE [LARGE SCALE GENOMIC DNA]</scope>
    <source>
        <strain evidence="2 3">CBS 117206</strain>
    </source>
</reference>
<protein>
    <submittedName>
        <fullName evidence="2">Uncharacterized protein</fullName>
    </submittedName>
</protein>
<proteinExistence type="predicted"/>
<evidence type="ECO:0000256" key="1">
    <source>
        <dbReference type="SAM" id="MobiDB-lite"/>
    </source>
</evidence>
<feature type="compositionally biased region" description="Polar residues" evidence="1">
    <location>
        <begin position="1"/>
        <end position="12"/>
    </location>
</feature>
<comment type="caution">
    <text evidence="2">The sequence shown here is derived from an EMBL/GenBank/DDBJ whole genome shotgun (WGS) entry which is preliminary data.</text>
</comment>
<gene>
    <name evidence="2" type="ORF">PG999_005239</name>
</gene>
<evidence type="ECO:0000313" key="3">
    <source>
        <dbReference type="Proteomes" id="UP001392437"/>
    </source>
</evidence>
<organism evidence="2 3">
    <name type="scientific">Apiospora kogelbergensis</name>
    <dbReference type="NCBI Taxonomy" id="1337665"/>
    <lineage>
        <taxon>Eukaryota</taxon>
        <taxon>Fungi</taxon>
        <taxon>Dikarya</taxon>
        <taxon>Ascomycota</taxon>
        <taxon>Pezizomycotina</taxon>
        <taxon>Sordariomycetes</taxon>
        <taxon>Xylariomycetidae</taxon>
        <taxon>Amphisphaeriales</taxon>
        <taxon>Apiosporaceae</taxon>
        <taxon>Apiospora</taxon>
    </lineage>
</organism>
<evidence type="ECO:0000313" key="2">
    <source>
        <dbReference type="EMBL" id="KAK8121119.1"/>
    </source>
</evidence>
<dbReference type="EMBL" id="JAQQWP010000004">
    <property type="protein sequence ID" value="KAK8121119.1"/>
    <property type="molecule type" value="Genomic_DNA"/>
</dbReference>
<feature type="compositionally biased region" description="Polar residues" evidence="1">
    <location>
        <begin position="33"/>
        <end position="42"/>
    </location>
</feature>
<sequence length="82" mass="8588">MSDSSKPTSKRQSIVDAITPSGADQAEFGPATTHGTGTGNKTSDFRKDSVRGSAVEGIGKMLHIDGLVAKGQNLRKKEGWEG</sequence>